<protein>
    <submittedName>
        <fullName evidence="1">UPF0052-domain-containing protein</fullName>
    </submittedName>
</protein>
<comment type="caution">
    <text evidence="1">The sequence shown here is derived from an EMBL/GenBank/DDBJ whole genome shotgun (WGS) entry which is preliminary data.</text>
</comment>
<evidence type="ECO:0000313" key="1">
    <source>
        <dbReference type="EMBL" id="KAI4868036.1"/>
    </source>
</evidence>
<gene>
    <name evidence="1" type="ORF">F4820DRAFT_412144</name>
</gene>
<evidence type="ECO:0000313" key="2">
    <source>
        <dbReference type="Proteomes" id="UP001497700"/>
    </source>
</evidence>
<proteinExistence type="predicted"/>
<organism evidence="1 2">
    <name type="scientific">Hypoxylon rubiginosum</name>
    <dbReference type="NCBI Taxonomy" id="110542"/>
    <lineage>
        <taxon>Eukaryota</taxon>
        <taxon>Fungi</taxon>
        <taxon>Dikarya</taxon>
        <taxon>Ascomycota</taxon>
        <taxon>Pezizomycotina</taxon>
        <taxon>Sordariomycetes</taxon>
        <taxon>Xylariomycetidae</taxon>
        <taxon>Xylariales</taxon>
        <taxon>Hypoxylaceae</taxon>
        <taxon>Hypoxylon</taxon>
    </lineage>
</organism>
<keyword evidence="2" id="KW-1185">Reference proteome</keyword>
<reference evidence="1 2" key="1">
    <citation type="journal article" date="2022" name="New Phytol.">
        <title>Ecological generalism drives hyperdiversity of secondary metabolite gene clusters in xylarialean endophytes.</title>
        <authorList>
            <person name="Franco M.E.E."/>
            <person name="Wisecaver J.H."/>
            <person name="Arnold A.E."/>
            <person name="Ju Y.M."/>
            <person name="Slot J.C."/>
            <person name="Ahrendt S."/>
            <person name="Moore L.P."/>
            <person name="Eastman K.E."/>
            <person name="Scott K."/>
            <person name="Konkel Z."/>
            <person name="Mondo S.J."/>
            <person name="Kuo A."/>
            <person name="Hayes R.D."/>
            <person name="Haridas S."/>
            <person name="Andreopoulos B."/>
            <person name="Riley R."/>
            <person name="LaButti K."/>
            <person name="Pangilinan J."/>
            <person name="Lipzen A."/>
            <person name="Amirebrahimi M."/>
            <person name="Yan J."/>
            <person name="Adam C."/>
            <person name="Keymanesh K."/>
            <person name="Ng V."/>
            <person name="Louie K."/>
            <person name="Northen T."/>
            <person name="Drula E."/>
            <person name="Henrissat B."/>
            <person name="Hsieh H.M."/>
            <person name="Youens-Clark K."/>
            <person name="Lutzoni F."/>
            <person name="Miadlikowska J."/>
            <person name="Eastwood D.C."/>
            <person name="Hamelin R.C."/>
            <person name="Grigoriev I.V."/>
            <person name="U'Ren J.M."/>
        </authorList>
    </citation>
    <scope>NUCLEOTIDE SEQUENCE [LARGE SCALE GENOMIC DNA]</scope>
    <source>
        <strain evidence="1 2">CBS 119005</strain>
    </source>
</reference>
<sequence>MDAPRPRGIVVFGGGTATNSLVDVFESIRESRNCHLSYVIPISDNGGSSSELIRVFGGPGIGDIRSRLVRLIPGSDTDAERASIKDLFNHRLSSDPLQARLQWLEIVEGRDELWTNISSEKRELIRSVFNLVNLEIVKRARPSSVFNFSKASIGNLFLTGARVFTGSLESAIYLLSTICAIPPTVSTLPVINTNFTHHISAGLADGTQITGQNSISHPSAPTSLPDDNDDPSSSSSSLGNGGGGSSDETEEHDRIEDATLPGSLPTLRKPYINFSKTTTTTAATTSPSSSSTTNTGTAEAYHDDDLPARISRIWYINPYGHEIFPPASAKVLSAVRAARAVVYSVGSLYTSIVPSLVPRGVGAALSAADGSGGGGGGPRFKVLILNSANDRETGPRAAPLTATDFVRAVARAAAGSGGSGSSGNSSSNSRGDREIVVTDDDERSTRSAEDEAVRRYVTHLVYLEGEGAPRVDRDELAALGVDCIRVYGRRVDGMLRYDEAGLARALEAVIGKPEMLRSRRNTSGQ</sequence>
<dbReference type="Proteomes" id="UP001497700">
    <property type="component" value="Unassembled WGS sequence"/>
</dbReference>
<accession>A0ACB9Z914</accession>
<dbReference type="EMBL" id="MU393442">
    <property type="protein sequence ID" value="KAI4868036.1"/>
    <property type="molecule type" value="Genomic_DNA"/>
</dbReference>
<name>A0ACB9Z914_9PEZI</name>